<dbReference type="Gene3D" id="3.40.50.1010">
    <property type="entry name" value="5'-nuclease"/>
    <property type="match status" value="1"/>
</dbReference>
<accession>A0A1G2B556</accession>
<dbReference type="EMBL" id="MHKD01000015">
    <property type="protein sequence ID" value="OGY84318.1"/>
    <property type="molecule type" value="Genomic_DNA"/>
</dbReference>
<organism evidence="2 3">
    <name type="scientific">Candidatus Kerfeldbacteria bacterium RIFCSPHIGHO2_12_FULL_48_17</name>
    <dbReference type="NCBI Taxonomy" id="1798542"/>
    <lineage>
        <taxon>Bacteria</taxon>
        <taxon>Candidatus Kerfeldiibacteriota</taxon>
    </lineage>
</organism>
<sequence length="152" mass="17784">MQRIILDTNVLVDGVQDENSHTYRIISLCIEGRVQAVLSHPIKKENDLLARQLINDEEYLNIIDDYYDSADLIQVKNKTHIIEDDREDDKFIQAALDGNVNVIISSDHHLLDIGEFQNVKIMSPQEYWNYYKSQNGEEHEEWQEWLQGIGIQ</sequence>
<dbReference type="Pfam" id="PF13470">
    <property type="entry name" value="PIN_3"/>
    <property type="match status" value="1"/>
</dbReference>
<protein>
    <submittedName>
        <fullName evidence="2">Putative toxin-antitoxin system toxin component, PIN family</fullName>
    </submittedName>
</protein>
<dbReference type="PANTHER" id="PTHR34610">
    <property type="entry name" value="SSL7007 PROTEIN"/>
    <property type="match status" value="1"/>
</dbReference>
<evidence type="ECO:0000313" key="3">
    <source>
        <dbReference type="Proteomes" id="UP000176952"/>
    </source>
</evidence>
<dbReference type="InterPro" id="IPR002850">
    <property type="entry name" value="PIN_toxin-like"/>
</dbReference>
<name>A0A1G2B556_9BACT</name>
<dbReference type="STRING" id="1798542.A3F54_03970"/>
<dbReference type="InterPro" id="IPR002716">
    <property type="entry name" value="PIN_dom"/>
</dbReference>
<dbReference type="AlphaFoldDB" id="A0A1G2B556"/>
<dbReference type="Proteomes" id="UP000176952">
    <property type="component" value="Unassembled WGS sequence"/>
</dbReference>
<feature type="domain" description="PIN" evidence="1">
    <location>
        <begin position="3"/>
        <end position="109"/>
    </location>
</feature>
<gene>
    <name evidence="2" type="ORF">A3F54_03970</name>
</gene>
<dbReference type="InterPro" id="IPR029060">
    <property type="entry name" value="PIN-like_dom_sf"/>
</dbReference>
<evidence type="ECO:0000313" key="2">
    <source>
        <dbReference type="EMBL" id="OGY84318.1"/>
    </source>
</evidence>
<evidence type="ECO:0000259" key="1">
    <source>
        <dbReference type="Pfam" id="PF13470"/>
    </source>
</evidence>
<proteinExistence type="predicted"/>
<dbReference type="SUPFAM" id="SSF88723">
    <property type="entry name" value="PIN domain-like"/>
    <property type="match status" value="1"/>
</dbReference>
<comment type="caution">
    <text evidence="2">The sequence shown here is derived from an EMBL/GenBank/DDBJ whole genome shotgun (WGS) entry which is preliminary data.</text>
</comment>
<reference evidence="2 3" key="1">
    <citation type="journal article" date="2016" name="Nat. Commun.">
        <title>Thousands of microbial genomes shed light on interconnected biogeochemical processes in an aquifer system.</title>
        <authorList>
            <person name="Anantharaman K."/>
            <person name="Brown C.T."/>
            <person name="Hug L.A."/>
            <person name="Sharon I."/>
            <person name="Castelle C.J."/>
            <person name="Probst A.J."/>
            <person name="Thomas B.C."/>
            <person name="Singh A."/>
            <person name="Wilkins M.J."/>
            <person name="Karaoz U."/>
            <person name="Brodie E.L."/>
            <person name="Williams K.H."/>
            <person name="Hubbard S.S."/>
            <person name="Banfield J.F."/>
        </authorList>
    </citation>
    <scope>NUCLEOTIDE SEQUENCE [LARGE SCALE GENOMIC DNA]</scope>
</reference>
<dbReference type="PANTHER" id="PTHR34610:SF3">
    <property type="entry name" value="SSL7007 PROTEIN"/>
    <property type="match status" value="1"/>
</dbReference>
<dbReference type="NCBIfam" id="TIGR00305">
    <property type="entry name" value="putative toxin-antitoxin system toxin component, PIN family"/>
    <property type="match status" value="1"/>
</dbReference>